<sequence>MVRLIAVLTVLTLLFIFTSSISARSGSIADHHGVHHHHRGRNHATSRLHRSSWHKKKPWTNHGRREGHSPRKHFGNGVPKHPLQVLKLPL</sequence>
<feature type="region of interest" description="Disordered" evidence="1">
    <location>
        <begin position="32"/>
        <end position="90"/>
    </location>
</feature>
<gene>
    <name evidence="3" type="ORF">CDL15_Pgr028709</name>
    <name evidence="4" type="ORF">CRG98_041219</name>
</gene>
<accession>A0A218VYA7</accession>
<dbReference type="EMBL" id="PGOL01004112">
    <property type="protein sequence ID" value="PKI38393.1"/>
    <property type="molecule type" value="Genomic_DNA"/>
</dbReference>
<feature type="chain" id="PRO_5014071539" evidence="2">
    <location>
        <begin position="24"/>
        <end position="90"/>
    </location>
</feature>
<evidence type="ECO:0000256" key="2">
    <source>
        <dbReference type="SAM" id="SignalP"/>
    </source>
</evidence>
<feature type="compositionally biased region" description="Basic residues" evidence="1">
    <location>
        <begin position="33"/>
        <end position="59"/>
    </location>
</feature>
<feature type="signal peptide" evidence="2">
    <location>
        <begin position="1"/>
        <end position="23"/>
    </location>
</feature>
<proteinExistence type="predicted"/>
<evidence type="ECO:0000313" key="5">
    <source>
        <dbReference type="Proteomes" id="UP000197138"/>
    </source>
</evidence>
<dbReference type="Proteomes" id="UP000197138">
    <property type="component" value="Unassembled WGS sequence"/>
</dbReference>
<dbReference type="AlphaFoldDB" id="A0A218VYA7"/>
<organism evidence="3 5">
    <name type="scientific">Punica granatum</name>
    <name type="common">Pomegranate</name>
    <dbReference type="NCBI Taxonomy" id="22663"/>
    <lineage>
        <taxon>Eukaryota</taxon>
        <taxon>Viridiplantae</taxon>
        <taxon>Streptophyta</taxon>
        <taxon>Embryophyta</taxon>
        <taxon>Tracheophyta</taxon>
        <taxon>Spermatophyta</taxon>
        <taxon>Magnoliopsida</taxon>
        <taxon>eudicotyledons</taxon>
        <taxon>Gunneridae</taxon>
        <taxon>Pentapetalae</taxon>
        <taxon>rosids</taxon>
        <taxon>malvids</taxon>
        <taxon>Myrtales</taxon>
        <taxon>Lythraceae</taxon>
        <taxon>Punica</taxon>
    </lineage>
</organism>
<name>A0A218VYA7_PUNGR</name>
<dbReference type="EMBL" id="MTKT01005739">
    <property type="protein sequence ID" value="OWM64991.1"/>
    <property type="molecule type" value="Genomic_DNA"/>
</dbReference>
<evidence type="ECO:0000313" key="6">
    <source>
        <dbReference type="Proteomes" id="UP000233551"/>
    </source>
</evidence>
<keyword evidence="2" id="KW-0732">Signal</keyword>
<evidence type="ECO:0000313" key="4">
    <source>
        <dbReference type="EMBL" id="PKI38393.1"/>
    </source>
</evidence>
<evidence type="ECO:0000256" key="1">
    <source>
        <dbReference type="SAM" id="MobiDB-lite"/>
    </source>
</evidence>
<reference evidence="5" key="1">
    <citation type="journal article" date="2017" name="Plant J.">
        <title>The pomegranate (Punica granatum L.) genome and the genomics of punicalagin biosynthesis.</title>
        <authorList>
            <person name="Qin G."/>
            <person name="Xu C."/>
            <person name="Ming R."/>
            <person name="Tang H."/>
            <person name="Guyot R."/>
            <person name="Kramer E.M."/>
            <person name="Hu Y."/>
            <person name="Yi X."/>
            <person name="Qi Y."/>
            <person name="Xu X."/>
            <person name="Gao Z."/>
            <person name="Pan H."/>
            <person name="Jian J."/>
            <person name="Tian Y."/>
            <person name="Yue Z."/>
            <person name="Xu Y."/>
        </authorList>
    </citation>
    <scope>NUCLEOTIDE SEQUENCE [LARGE SCALE GENOMIC DNA]</scope>
    <source>
        <strain evidence="5">cv. Dabenzi</strain>
    </source>
</reference>
<keyword evidence="6" id="KW-1185">Reference proteome</keyword>
<reference evidence="3" key="2">
    <citation type="submission" date="2017-06" db="EMBL/GenBank/DDBJ databases">
        <title>The pomegranate genome and the genomics of punicalagin biosynthesis.</title>
        <authorList>
            <person name="Xu C."/>
        </authorList>
    </citation>
    <scope>NUCLEOTIDE SEQUENCE [LARGE SCALE GENOMIC DNA]</scope>
    <source>
        <tissue evidence="3">Fresh leaf</tissue>
    </source>
</reference>
<protein>
    <submittedName>
        <fullName evidence="3">Uncharacterized protein</fullName>
    </submittedName>
</protein>
<comment type="caution">
    <text evidence="3">The sequence shown here is derived from an EMBL/GenBank/DDBJ whole genome shotgun (WGS) entry which is preliminary data.</text>
</comment>
<dbReference type="Proteomes" id="UP000233551">
    <property type="component" value="Unassembled WGS sequence"/>
</dbReference>
<evidence type="ECO:0000313" key="3">
    <source>
        <dbReference type="EMBL" id="OWM64991.1"/>
    </source>
</evidence>
<reference evidence="4 6" key="3">
    <citation type="submission" date="2017-11" db="EMBL/GenBank/DDBJ databases">
        <title>De-novo sequencing of pomegranate (Punica granatum L.) genome.</title>
        <authorList>
            <person name="Akparov Z."/>
            <person name="Amiraslanov A."/>
            <person name="Hajiyeva S."/>
            <person name="Abbasov M."/>
            <person name="Kaur K."/>
            <person name="Hamwieh A."/>
            <person name="Solovyev V."/>
            <person name="Salamov A."/>
            <person name="Braich B."/>
            <person name="Kosarev P."/>
            <person name="Mahmoud A."/>
            <person name="Hajiyev E."/>
            <person name="Babayeva S."/>
            <person name="Izzatullayeva V."/>
            <person name="Mammadov A."/>
            <person name="Mammadov A."/>
            <person name="Sharifova S."/>
            <person name="Ojaghi J."/>
            <person name="Eynullazada K."/>
            <person name="Bayramov B."/>
            <person name="Abdulazimova A."/>
            <person name="Shahmuradov I."/>
        </authorList>
    </citation>
    <scope>NUCLEOTIDE SEQUENCE [LARGE SCALE GENOMIC DNA]</scope>
    <source>
        <strain evidence="4">AG2017</strain>
        <strain evidence="6">cv. AG2017</strain>
        <tissue evidence="4">Leaf</tissue>
    </source>
</reference>